<evidence type="ECO:0000313" key="2">
    <source>
        <dbReference type="EMBL" id="KAG2558617.1"/>
    </source>
</evidence>
<feature type="compositionally biased region" description="Low complexity" evidence="1">
    <location>
        <begin position="36"/>
        <end position="49"/>
    </location>
</feature>
<proteinExistence type="predicted"/>
<name>A0A8T0P8S7_PANVG</name>
<gene>
    <name evidence="2" type="ORF">PVAP13_8NG278800</name>
</gene>
<feature type="region of interest" description="Disordered" evidence="1">
    <location>
        <begin position="36"/>
        <end position="76"/>
    </location>
</feature>
<protein>
    <submittedName>
        <fullName evidence="2">Uncharacterized protein</fullName>
    </submittedName>
</protein>
<evidence type="ECO:0000256" key="1">
    <source>
        <dbReference type="SAM" id="MobiDB-lite"/>
    </source>
</evidence>
<organism evidence="2 3">
    <name type="scientific">Panicum virgatum</name>
    <name type="common">Blackwell switchgrass</name>
    <dbReference type="NCBI Taxonomy" id="38727"/>
    <lineage>
        <taxon>Eukaryota</taxon>
        <taxon>Viridiplantae</taxon>
        <taxon>Streptophyta</taxon>
        <taxon>Embryophyta</taxon>
        <taxon>Tracheophyta</taxon>
        <taxon>Spermatophyta</taxon>
        <taxon>Magnoliopsida</taxon>
        <taxon>Liliopsida</taxon>
        <taxon>Poales</taxon>
        <taxon>Poaceae</taxon>
        <taxon>PACMAD clade</taxon>
        <taxon>Panicoideae</taxon>
        <taxon>Panicodae</taxon>
        <taxon>Paniceae</taxon>
        <taxon>Panicinae</taxon>
        <taxon>Panicum</taxon>
        <taxon>Panicum sect. Hiantes</taxon>
    </lineage>
</organism>
<dbReference type="EMBL" id="CM029052">
    <property type="protein sequence ID" value="KAG2558617.1"/>
    <property type="molecule type" value="Genomic_DNA"/>
</dbReference>
<accession>A0A8T0P8S7</accession>
<sequence>MPSSCGSPAGFFPRARPSSPACAPCFPPLALLPHLASRHSPSSPARSPLCFRTQNSPTTTKHPPQGPNHHIQGGISPLAQVAMNRMVHPHATAGGRPVFHQ</sequence>
<keyword evidence="3" id="KW-1185">Reference proteome</keyword>
<dbReference type="Proteomes" id="UP000823388">
    <property type="component" value="Chromosome 8N"/>
</dbReference>
<reference evidence="2" key="1">
    <citation type="submission" date="2020-05" db="EMBL/GenBank/DDBJ databases">
        <title>WGS assembly of Panicum virgatum.</title>
        <authorList>
            <person name="Lovell J.T."/>
            <person name="Jenkins J."/>
            <person name="Shu S."/>
            <person name="Juenger T.E."/>
            <person name="Schmutz J."/>
        </authorList>
    </citation>
    <scope>NUCLEOTIDE SEQUENCE</scope>
    <source>
        <strain evidence="2">AP13</strain>
    </source>
</reference>
<comment type="caution">
    <text evidence="2">The sequence shown here is derived from an EMBL/GenBank/DDBJ whole genome shotgun (WGS) entry which is preliminary data.</text>
</comment>
<dbReference type="AlphaFoldDB" id="A0A8T0P8S7"/>
<evidence type="ECO:0000313" key="3">
    <source>
        <dbReference type="Proteomes" id="UP000823388"/>
    </source>
</evidence>
<feature type="compositionally biased region" description="Polar residues" evidence="1">
    <location>
        <begin position="52"/>
        <end position="62"/>
    </location>
</feature>